<comment type="similarity">
    <text evidence="1 5">Belongs to the spermidine/spermine synthase family.</text>
</comment>
<dbReference type="GO" id="GO:0010487">
    <property type="term" value="F:thermospermine synthase activity"/>
    <property type="evidence" value="ECO:0007669"/>
    <property type="project" value="UniProtKB-EC"/>
</dbReference>
<dbReference type="InterPro" id="IPR035246">
    <property type="entry name" value="Spermidine_synt_N"/>
</dbReference>
<evidence type="ECO:0000256" key="4">
    <source>
        <dbReference type="ARBA" id="ARBA00048874"/>
    </source>
</evidence>
<dbReference type="EMBL" id="JABEQB010000016">
    <property type="protein sequence ID" value="NNG66938.1"/>
    <property type="molecule type" value="Genomic_DNA"/>
</dbReference>
<accession>A0A7Y2PMC1</accession>
<dbReference type="CDD" id="cd02440">
    <property type="entry name" value="AdoMet_MTases"/>
    <property type="match status" value="1"/>
</dbReference>
<dbReference type="InterPro" id="IPR030374">
    <property type="entry name" value="PABS"/>
</dbReference>
<dbReference type="HAMAP" id="MF_00198">
    <property type="entry name" value="Spermidine_synth"/>
    <property type="match status" value="1"/>
</dbReference>
<dbReference type="Proteomes" id="UP000529861">
    <property type="component" value="Unassembled WGS sequence"/>
</dbReference>
<dbReference type="Pfam" id="PF17284">
    <property type="entry name" value="Spermine_synt_N"/>
    <property type="match status" value="1"/>
</dbReference>
<reference evidence="8 9" key="1">
    <citation type="submission" date="2020-04" db="EMBL/GenBank/DDBJ databases">
        <title>Draft genome sequence of Caldanaerobacter sunterraneus. strain 1523vc isolated from Griffin hot spring, Kamchatka, Russia.</title>
        <authorList>
            <person name="Toshchakov S.V."/>
            <person name="Podosokorskaya O.A."/>
            <person name="Kublanov I.V."/>
            <person name="Korzhenkov A."/>
            <person name="Patrushev M.V."/>
        </authorList>
    </citation>
    <scope>NUCLEOTIDE SEQUENCE [LARGE SCALE GENOMIC DNA]</scope>
    <source>
        <strain evidence="8 9">1523vc</strain>
    </source>
</reference>
<feature type="binding site" evidence="5">
    <location>
        <position position="53"/>
    </location>
    <ligand>
        <name>S-methyl-5'-thioadenosine</name>
        <dbReference type="ChEBI" id="CHEBI:17509"/>
    </ligand>
</feature>
<dbReference type="PANTHER" id="PTHR43317">
    <property type="entry name" value="THERMOSPERMINE SYNTHASE ACAULIS5"/>
    <property type="match status" value="1"/>
</dbReference>
<feature type="domain" description="PABS" evidence="7">
    <location>
        <begin position="26"/>
        <end position="258"/>
    </location>
</feature>
<proteinExistence type="inferred from homology"/>
<organism evidence="8 9">
    <name type="scientific">Caldanaerobacter subterraneus</name>
    <dbReference type="NCBI Taxonomy" id="911092"/>
    <lineage>
        <taxon>Bacteria</taxon>
        <taxon>Bacillati</taxon>
        <taxon>Bacillota</taxon>
        <taxon>Clostridia</taxon>
        <taxon>Thermoanaerobacterales</taxon>
        <taxon>Thermoanaerobacteraceae</taxon>
        <taxon>Caldanaerobacter</taxon>
    </lineage>
</organism>
<comment type="function">
    <text evidence="5">Catalyzes the irreversible transfer of a propylamine group from the amino donor S-adenosylmethioninamine (decarboxy-AdoMet) to putrescine (1,4-diaminobutane) to yield spermidine.</text>
</comment>
<keyword evidence="5" id="KW-0745">Spermidine biosynthesis</keyword>
<sequence>MILKLEVGVGLKNLNGKWGLDSSKEFYWEPDVGGGYRVYKVKSVIIEHQSPYQKIDIVELETWGKSLFLDGSLQSTESDEFIYHELLVHPAMRVQPSPKRVLICGVGEGKSVREVLKYPTVKEVIGVDIDEEVVALCQKYLGKTPIDDKRVRLVYQDVAEFIKNYRGEPFDVAIVDVTDDLDGPARSVHQLDFYKRLYEILSEKATVVVQGTSAFSKVKNVGFCHIYEILKEVFPFVIPYADYIPSFSDLWTFFVALKGIKDLTPRHEIPRDLKYYDEYTNERIFTLAKPLREKLGV</sequence>
<gene>
    <name evidence="5" type="primary">speE</name>
    <name evidence="8" type="ORF">HKI81_06780</name>
</gene>
<dbReference type="Pfam" id="PF01564">
    <property type="entry name" value="Spermine_synth"/>
    <property type="match status" value="1"/>
</dbReference>
<feature type="binding site" evidence="5">
    <location>
        <position position="128"/>
    </location>
    <ligand>
        <name>S-methyl-5'-thioadenosine</name>
        <dbReference type="ChEBI" id="CHEBI:17509"/>
    </ligand>
</feature>
<evidence type="ECO:0000256" key="5">
    <source>
        <dbReference type="HAMAP-Rule" id="MF_00198"/>
    </source>
</evidence>
<dbReference type="InterPro" id="IPR001045">
    <property type="entry name" value="Spermi_synthase"/>
</dbReference>
<dbReference type="PROSITE" id="PS51006">
    <property type="entry name" value="PABS_2"/>
    <property type="match status" value="1"/>
</dbReference>
<comment type="subunit">
    <text evidence="5">Homodimer or homotetramer.</text>
</comment>
<feature type="binding site" evidence="5">
    <location>
        <position position="184"/>
    </location>
    <ligand>
        <name>S-methyl-5'-thioadenosine</name>
        <dbReference type="ChEBI" id="CHEBI:17509"/>
    </ligand>
</feature>
<dbReference type="InterPro" id="IPR029063">
    <property type="entry name" value="SAM-dependent_MTases_sf"/>
</dbReference>
<evidence type="ECO:0000256" key="6">
    <source>
        <dbReference type="PROSITE-ProRule" id="PRU00354"/>
    </source>
</evidence>
<dbReference type="GO" id="GO:0008295">
    <property type="term" value="P:spermidine biosynthetic process"/>
    <property type="evidence" value="ECO:0007669"/>
    <property type="project" value="UniProtKB-UniRule"/>
</dbReference>
<evidence type="ECO:0000313" key="8">
    <source>
        <dbReference type="EMBL" id="NNG66938.1"/>
    </source>
</evidence>
<evidence type="ECO:0000313" key="9">
    <source>
        <dbReference type="Proteomes" id="UP000529861"/>
    </source>
</evidence>
<feature type="binding site" evidence="5">
    <location>
        <position position="84"/>
    </location>
    <ligand>
        <name>spermidine</name>
        <dbReference type="ChEBI" id="CHEBI:57834"/>
    </ligand>
</feature>
<dbReference type="EC" id="2.5.1.16" evidence="5"/>
<dbReference type="AlphaFoldDB" id="A0A7Y2PMC1"/>
<comment type="catalytic activity">
    <reaction evidence="4">
        <text>S-adenosyl 3-(methylsulfanyl)propylamine + spermidine = thermospermine + S-methyl-5'-thioadenosine + H(+)</text>
        <dbReference type="Rhea" id="RHEA:30515"/>
        <dbReference type="ChEBI" id="CHEBI:15378"/>
        <dbReference type="ChEBI" id="CHEBI:17509"/>
        <dbReference type="ChEBI" id="CHEBI:57443"/>
        <dbReference type="ChEBI" id="CHEBI:57834"/>
        <dbReference type="ChEBI" id="CHEBI:59903"/>
        <dbReference type="EC" id="2.5.1.79"/>
    </reaction>
</comment>
<feature type="active site" description="Proton acceptor" evidence="5 6">
    <location>
        <position position="176"/>
    </location>
</feature>
<dbReference type="InterPro" id="IPR037163">
    <property type="entry name" value="Spermidine_synt_N_sf"/>
</dbReference>
<comment type="caution">
    <text evidence="8">The sequence shown here is derived from an EMBL/GenBank/DDBJ whole genome shotgun (WGS) entry which is preliminary data.</text>
</comment>
<dbReference type="SUPFAM" id="SSF53335">
    <property type="entry name" value="S-adenosyl-L-methionine-dependent methyltransferases"/>
    <property type="match status" value="1"/>
</dbReference>
<keyword evidence="2 5" id="KW-0808">Transferase</keyword>
<evidence type="ECO:0000259" key="7">
    <source>
        <dbReference type="PROSITE" id="PS51006"/>
    </source>
</evidence>
<feature type="binding site" evidence="5">
    <location>
        <begin position="157"/>
        <end position="158"/>
    </location>
    <ligand>
        <name>S-methyl-5'-thioadenosine</name>
        <dbReference type="ChEBI" id="CHEBI:17509"/>
    </ligand>
</feature>
<comment type="pathway">
    <text evidence="5">Amine and polyamine biosynthesis; spermidine biosynthesis; spermidine from putrescine: step 1/1.</text>
</comment>
<evidence type="ECO:0000256" key="2">
    <source>
        <dbReference type="ARBA" id="ARBA00022679"/>
    </source>
</evidence>
<comment type="caution">
    <text evidence="5">Lacks conserved residue(s) required for the propagation of feature annotation.</text>
</comment>
<dbReference type="PANTHER" id="PTHR43317:SF1">
    <property type="entry name" value="THERMOSPERMINE SYNTHASE ACAULIS5"/>
    <property type="match status" value="1"/>
</dbReference>
<protein>
    <recommendedName>
        <fullName evidence="5">Polyamine aminopropyltransferase</fullName>
    </recommendedName>
    <alternativeName>
        <fullName evidence="5">Putrescine aminopropyltransferase</fullName>
        <shortName evidence="5">PAPT</shortName>
    </alternativeName>
    <alternativeName>
        <fullName evidence="5">Spermidine synthase</fullName>
        <shortName evidence="5">SPDS</shortName>
        <shortName evidence="5">SPDSY</shortName>
        <ecNumber evidence="5">2.5.1.16</ecNumber>
    </alternativeName>
</protein>
<dbReference type="UniPathway" id="UPA00248">
    <property type="reaction ID" value="UER00314"/>
</dbReference>
<evidence type="ECO:0000256" key="3">
    <source>
        <dbReference type="ARBA" id="ARBA00023115"/>
    </source>
</evidence>
<dbReference type="Gene3D" id="2.30.140.10">
    <property type="entry name" value="Spermidine synthase, tetramerisation domain"/>
    <property type="match status" value="1"/>
</dbReference>
<comment type="catalytic activity">
    <reaction evidence="5">
        <text>S-adenosyl 3-(methylsulfanyl)propylamine + putrescine = S-methyl-5'-thioadenosine + spermidine + H(+)</text>
        <dbReference type="Rhea" id="RHEA:12721"/>
        <dbReference type="ChEBI" id="CHEBI:15378"/>
        <dbReference type="ChEBI" id="CHEBI:17509"/>
        <dbReference type="ChEBI" id="CHEBI:57443"/>
        <dbReference type="ChEBI" id="CHEBI:57834"/>
        <dbReference type="ChEBI" id="CHEBI:326268"/>
        <dbReference type="EC" id="2.5.1.16"/>
    </reaction>
</comment>
<name>A0A7Y2PMC1_9THEO</name>
<dbReference type="GO" id="GO:0004766">
    <property type="term" value="F:spermidine synthase activity"/>
    <property type="evidence" value="ECO:0007669"/>
    <property type="project" value="UniProtKB-UniRule"/>
</dbReference>
<dbReference type="Gene3D" id="3.40.50.150">
    <property type="entry name" value="Vaccinia Virus protein VP39"/>
    <property type="match status" value="1"/>
</dbReference>
<keyword evidence="3 5" id="KW-0620">Polyamine biosynthesis</keyword>
<feature type="binding site" evidence="5">
    <location>
        <position position="108"/>
    </location>
    <ligand>
        <name>spermidine</name>
        <dbReference type="ChEBI" id="CHEBI:57834"/>
    </ligand>
</feature>
<evidence type="ECO:0000256" key="1">
    <source>
        <dbReference type="ARBA" id="ARBA00007867"/>
    </source>
</evidence>